<feature type="chain" id="PRO_5019091239" evidence="1">
    <location>
        <begin position="26"/>
        <end position="444"/>
    </location>
</feature>
<evidence type="ECO:0000256" key="1">
    <source>
        <dbReference type="SAM" id="SignalP"/>
    </source>
</evidence>
<proteinExistence type="predicted"/>
<feature type="signal peptide" evidence="1">
    <location>
        <begin position="1"/>
        <end position="25"/>
    </location>
</feature>
<dbReference type="InterPro" id="IPR043100">
    <property type="entry name" value="CypI_dom_II"/>
</dbReference>
<dbReference type="EMBL" id="LR215043">
    <property type="protein sequence ID" value="VEU77886.1"/>
    <property type="molecule type" value="Genomic_DNA"/>
</dbReference>
<name>A0A449B9P3_9BACT</name>
<keyword evidence="1" id="KW-0732">Signal</keyword>
<dbReference type="Gene3D" id="3.40.190.180">
    <property type="entry name" value="Cypl, domain I"/>
    <property type="match status" value="1"/>
</dbReference>
<evidence type="ECO:0000313" key="3">
    <source>
        <dbReference type="Proteomes" id="UP000290876"/>
    </source>
</evidence>
<dbReference type="OrthoDB" id="401239at2"/>
<dbReference type="InterPro" id="IPR010592">
    <property type="entry name" value="CypI"/>
</dbReference>
<gene>
    <name evidence="2" type="ORF">NCTC10184_00099</name>
</gene>
<protein>
    <submittedName>
        <fullName evidence="2">High affinity transport system protein p37</fullName>
    </submittedName>
</protein>
<dbReference type="KEGG" id="mcob:NCTC10184_00099"/>
<dbReference type="InterPro" id="IPR043099">
    <property type="entry name" value="CypI_dom_I"/>
</dbReference>
<dbReference type="Gene3D" id="3.40.190.190">
    <property type="entry name" value="CypI, domain 2"/>
    <property type="match status" value="1"/>
</dbReference>
<dbReference type="NCBIfam" id="NF045838">
    <property type="entry name" value="MG289_thiam_LP"/>
    <property type="match status" value="1"/>
</dbReference>
<sequence length="444" mass="50064">MKRKLITKGLLSVSPLIGILPLAVSCSTSEINSNPSDFLPAELSKAQKQALKTQWDNEISIVIKSANAGFEGKIQTEFLNKLNQRFKQFKNEYSFTKDLPDVTFKIQTGVAKETNWQNIKNDNKNNDIGIIQIDRVLADFKKNETADEIIENLGAKLVAQTETLKFTWQLGNNDDYVDGTSNDPLIKAATKYNELAFREHGEFPSWTADTSTPAGKKLGWDGSKFAVFYKRVNEPDNLFVGYRGAIYISGDKATRDKIQKAWNDKDLDAFLSFGILREGTNSNAGFKLPAKLIQKHFNKSFAEVVEILVKNKNVLEVDSPGADLGKEKGNKIYHIAFAYEGDTNWLLPEWNFYTPKNYDQKQANNFESQTNDVVRVLSFTGASYYDTLFARPTLHDIQIALIAKALDSFSVAENTFGIYTGFNKIRPIAYSEFKTFIENRKLLG</sequence>
<dbReference type="AlphaFoldDB" id="A0A449B9P3"/>
<dbReference type="Proteomes" id="UP000290876">
    <property type="component" value="Chromosome"/>
</dbReference>
<dbReference type="RefSeq" id="WP_129622744.1">
    <property type="nucleotide sequence ID" value="NZ_LR215043.1"/>
</dbReference>
<accession>A0A449B9P3</accession>
<evidence type="ECO:0000313" key="2">
    <source>
        <dbReference type="EMBL" id="VEU77886.1"/>
    </source>
</evidence>
<reference evidence="2 3" key="1">
    <citation type="submission" date="2019-01" db="EMBL/GenBank/DDBJ databases">
        <authorList>
            <consortium name="Pathogen Informatics"/>
        </authorList>
    </citation>
    <scope>NUCLEOTIDE SEQUENCE [LARGE SCALE GENOMIC DNA]</scope>
    <source>
        <strain evidence="2 3">NCTC10184</strain>
    </source>
</reference>
<organism evidence="2 3">
    <name type="scientific">Mycoplasmopsis columbinasalis</name>
    <dbReference type="NCBI Taxonomy" id="114880"/>
    <lineage>
        <taxon>Bacteria</taxon>
        <taxon>Bacillati</taxon>
        <taxon>Mycoplasmatota</taxon>
        <taxon>Mycoplasmoidales</taxon>
        <taxon>Metamycoplasmataceae</taxon>
        <taxon>Mycoplasmopsis</taxon>
    </lineage>
</organism>
<dbReference type="PROSITE" id="PS51257">
    <property type="entry name" value="PROKAR_LIPOPROTEIN"/>
    <property type="match status" value="1"/>
</dbReference>
<dbReference type="Pfam" id="PF06646">
    <property type="entry name" value="CypI"/>
    <property type="match status" value="1"/>
</dbReference>
<keyword evidence="3" id="KW-1185">Reference proteome</keyword>